<evidence type="ECO:0000313" key="1">
    <source>
        <dbReference type="Proteomes" id="UP000887578"/>
    </source>
</evidence>
<dbReference type="Proteomes" id="UP000887578">
    <property type="component" value="Unplaced"/>
</dbReference>
<sequence>MEDLSRDRASIRLKFDSWYRTIANPTFDLNLCETGKITWKWWSSLMISKNELQNILMEKRQKSRQHFFDSQAKIPKYLKNL</sequence>
<accession>A0A914PVY2</accession>
<keyword evidence="1" id="KW-1185">Reference proteome</keyword>
<proteinExistence type="predicted"/>
<dbReference type="AlphaFoldDB" id="A0A914PVY2"/>
<protein>
    <submittedName>
        <fullName evidence="2">Uncharacterized protein</fullName>
    </submittedName>
</protein>
<evidence type="ECO:0000313" key="2">
    <source>
        <dbReference type="WBParaSite" id="PDA_v2.g20496.t1"/>
    </source>
</evidence>
<name>A0A914PVY2_9BILA</name>
<dbReference type="WBParaSite" id="PDA_v2.g20496.t1">
    <property type="protein sequence ID" value="PDA_v2.g20496.t1"/>
    <property type="gene ID" value="PDA_v2.g20496"/>
</dbReference>
<reference evidence="2" key="1">
    <citation type="submission" date="2022-11" db="UniProtKB">
        <authorList>
            <consortium name="WormBaseParasite"/>
        </authorList>
    </citation>
    <scope>IDENTIFICATION</scope>
</reference>
<organism evidence="1 2">
    <name type="scientific">Panagrolaimus davidi</name>
    <dbReference type="NCBI Taxonomy" id="227884"/>
    <lineage>
        <taxon>Eukaryota</taxon>
        <taxon>Metazoa</taxon>
        <taxon>Ecdysozoa</taxon>
        <taxon>Nematoda</taxon>
        <taxon>Chromadorea</taxon>
        <taxon>Rhabditida</taxon>
        <taxon>Tylenchina</taxon>
        <taxon>Panagrolaimomorpha</taxon>
        <taxon>Panagrolaimoidea</taxon>
        <taxon>Panagrolaimidae</taxon>
        <taxon>Panagrolaimus</taxon>
    </lineage>
</organism>